<sequence length="146" mass="16628">MRKINTTRFGEIEVEEKSIVTFEHGIPAFEDERDFAILPYDEESPYLFLQSAATPELAFLMTDPFVFFPDYTFELDDANMEALGVTNDADVLVCSLITIPPTGIKNMTTNLLAPIVINQSNMKAKQVVLEKTNYTTKHRLFPEKEE</sequence>
<keyword evidence="3 4" id="KW-0810">Translation regulation</keyword>
<evidence type="ECO:0000256" key="4">
    <source>
        <dbReference type="HAMAP-Rule" id="MF_01185"/>
    </source>
</evidence>
<name>A0A0B2JYJ9_9FIRM</name>
<evidence type="ECO:0000256" key="3">
    <source>
        <dbReference type="ARBA" id="ARBA00022845"/>
    </source>
</evidence>
<dbReference type="GO" id="GO:0044780">
    <property type="term" value="P:bacterial-type flagellum assembly"/>
    <property type="evidence" value="ECO:0007669"/>
    <property type="project" value="UniProtKB-UniRule"/>
</dbReference>
<dbReference type="PANTHER" id="PTHR39190:SF1">
    <property type="entry name" value="FLAGELLAR ASSEMBLY FACTOR FLIW"/>
    <property type="match status" value="1"/>
</dbReference>
<comment type="caution">
    <text evidence="5">The sequence shown here is derived from an EMBL/GenBank/DDBJ whole genome shotgun (WGS) entry which is preliminary data.</text>
</comment>
<evidence type="ECO:0000313" key="6">
    <source>
        <dbReference type="Proteomes" id="UP000030993"/>
    </source>
</evidence>
<comment type="similarity">
    <text evidence="4">Belongs to the FliW family.</text>
</comment>
<protein>
    <recommendedName>
        <fullName evidence="4">Flagellar assembly factor FliW</fullName>
    </recommendedName>
</protein>
<gene>
    <name evidence="4" type="primary">fliW</name>
    <name evidence="5" type="ORF">NZ47_09010</name>
</gene>
<dbReference type="Gene3D" id="2.30.290.10">
    <property type="entry name" value="BH3618-like"/>
    <property type="match status" value="1"/>
</dbReference>
<dbReference type="RefSeq" id="WP_039209483.1">
    <property type="nucleotide sequence ID" value="NZ_JSCE01000177.1"/>
</dbReference>
<dbReference type="InterPro" id="IPR003775">
    <property type="entry name" value="Flagellar_assembly_factor_FliW"/>
</dbReference>
<keyword evidence="5" id="KW-0966">Cell projection</keyword>
<dbReference type="GO" id="GO:0005737">
    <property type="term" value="C:cytoplasm"/>
    <property type="evidence" value="ECO:0007669"/>
    <property type="project" value="UniProtKB-SubCell"/>
</dbReference>
<keyword evidence="6" id="KW-1185">Reference proteome</keyword>
<keyword evidence="4" id="KW-0143">Chaperone</keyword>
<comment type="subunit">
    <text evidence="4">Interacts with translational regulator CsrA and flagellin(s).</text>
</comment>
<dbReference type="SUPFAM" id="SSF141457">
    <property type="entry name" value="BH3618-like"/>
    <property type="match status" value="1"/>
</dbReference>
<keyword evidence="5" id="KW-0969">Cilium</keyword>
<dbReference type="eggNOG" id="COG1699">
    <property type="taxonomic scope" value="Bacteria"/>
</dbReference>
<accession>A0A0B2JYJ9</accession>
<dbReference type="Proteomes" id="UP000030993">
    <property type="component" value="Unassembled WGS sequence"/>
</dbReference>
<keyword evidence="1 4" id="KW-0963">Cytoplasm</keyword>
<keyword evidence="2 4" id="KW-1005">Bacterial flagellum biogenesis</keyword>
<dbReference type="EMBL" id="JSCE01000177">
    <property type="protein sequence ID" value="KHM51701.1"/>
    <property type="molecule type" value="Genomic_DNA"/>
</dbReference>
<dbReference type="AlphaFoldDB" id="A0A0B2JYJ9"/>
<comment type="subcellular location">
    <subcellularLocation>
        <location evidence="4">Cytoplasm</location>
    </subcellularLocation>
</comment>
<dbReference type="Pfam" id="PF02623">
    <property type="entry name" value="FliW"/>
    <property type="match status" value="1"/>
</dbReference>
<dbReference type="PANTHER" id="PTHR39190">
    <property type="entry name" value="FLAGELLAR ASSEMBLY FACTOR FLIW"/>
    <property type="match status" value="1"/>
</dbReference>
<keyword evidence="5" id="KW-0282">Flagellum</keyword>
<evidence type="ECO:0000256" key="2">
    <source>
        <dbReference type="ARBA" id="ARBA00022795"/>
    </source>
</evidence>
<comment type="function">
    <text evidence="4">Acts as an anti-CsrA protein, binds CsrA and prevents it from repressing translation of its target genes, one of which is flagellin. Binds to flagellin and participates in the assembly of the flagellum.</text>
</comment>
<evidence type="ECO:0000256" key="1">
    <source>
        <dbReference type="ARBA" id="ARBA00022490"/>
    </source>
</evidence>
<dbReference type="NCBIfam" id="NF009793">
    <property type="entry name" value="PRK13285.1-1"/>
    <property type="match status" value="1"/>
</dbReference>
<reference evidence="5 6" key="1">
    <citation type="journal article" date="2013" name="PLoS ONE">
        <title>Identification and characterization of three novel lipases belonging to families II and V from Anaerovibrio lipolyticus 5ST.</title>
        <authorList>
            <person name="Prive F."/>
            <person name="Kaderbhai N.N."/>
            <person name="Girdwood S."/>
            <person name="Worgan H.J."/>
            <person name="Pinloche E."/>
            <person name="Scollan N.D."/>
            <person name="Huws S.A."/>
            <person name="Newbold C.J."/>
        </authorList>
    </citation>
    <scope>NUCLEOTIDE SEQUENCE [LARGE SCALE GENOMIC DNA]</scope>
    <source>
        <strain evidence="5 6">5S</strain>
    </source>
</reference>
<evidence type="ECO:0000313" key="5">
    <source>
        <dbReference type="EMBL" id="KHM51701.1"/>
    </source>
</evidence>
<dbReference type="HAMAP" id="MF_01185">
    <property type="entry name" value="FliW"/>
    <property type="match status" value="1"/>
</dbReference>
<dbReference type="STRING" id="82374.NZ47_09010"/>
<organism evidence="5 6">
    <name type="scientific">Anaerovibrio lipolyticus</name>
    <dbReference type="NCBI Taxonomy" id="82374"/>
    <lineage>
        <taxon>Bacteria</taxon>
        <taxon>Bacillati</taxon>
        <taxon>Bacillota</taxon>
        <taxon>Negativicutes</taxon>
        <taxon>Selenomonadales</taxon>
        <taxon>Selenomonadaceae</taxon>
        <taxon>Anaerovibrio</taxon>
    </lineage>
</organism>
<dbReference type="InterPro" id="IPR024046">
    <property type="entry name" value="Flagellar_assmbl_FliW_dom_sf"/>
</dbReference>
<proteinExistence type="inferred from homology"/>
<dbReference type="GO" id="GO:0006417">
    <property type="term" value="P:regulation of translation"/>
    <property type="evidence" value="ECO:0007669"/>
    <property type="project" value="UniProtKB-KW"/>
</dbReference>